<dbReference type="AlphaFoldDB" id="W0AEN6"/>
<evidence type="ECO:0000313" key="2">
    <source>
        <dbReference type="Proteomes" id="UP000018851"/>
    </source>
</evidence>
<dbReference type="EMBL" id="CP006644">
    <property type="protein sequence ID" value="AHE56379.1"/>
    <property type="molecule type" value="Genomic_DNA"/>
</dbReference>
<gene>
    <name evidence="1" type="ORF">NX02_23845</name>
</gene>
<dbReference type="RefSeq" id="WP_158014154.1">
    <property type="nucleotide sequence ID" value="NZ_CP006644.1"/>
</dbReference>
<keyword evidence="2" id="KW-1185">Reference proteome</keyword>
<reference evidence="1 2" key="1">
    <citation type="submission" date="2013-07" db="EMBL/GenBank/DDBJ databases">
        <title>Completed genome of Sphingomonas sanxanigenens NX02.</title>
        <authorList>
            <person name="Ma T."/>
            <person name="Huang H."/>
            <person name="Wu M."/>
            <person name="Li X."/>
            <person name="Li G."/>
        </authorList>
    </citation>
    <scope>NUCLEOTIDE SEQUENCE [LARGE SCALE GENOMIC DNA]</scope>
    <source>
        <strain evidence="1 2">NX02</strain>
    </source>
</reference>
<dbReference type="PATRIC" id="fig|1123269.5.peg.4670"/>
<organism evidence="1 2">
    <name type="scientific">Sphingomonas sanxanigenens DSM 19645 = NX02</name>
    <dbReference type="NCBI Taxonomy" id="1123269"/>
    <lineage>
        <taxon>Bacteria</taxon>
        <taxon>Pseudomonadati</taxon>
        <taxon>Pseudomonadota</taxon>
        <taxon>Alphaproteobacteria</taxon>
        <taxon>Sphingomonadales</taxon>
        <taxon>Sphingomonadaceae</taxon>
        <taxon>Sphingomonas</taxon>
    </lineage>
</organism>
<accession>W0AEN6</accession>
<evidence type="ECO:0000313" key="1">
    <source>
        <dbReference type="EMBL" id="AHE56379.1"/>
    </source>
</evidence>
<dbReference type="KEGG" id="ssan:NX02_23845"/>
<sequence length="49" mass="5271">MVRPTVVELRSKLAQSKALLAKAIAAAGVQRETFTLSTAFGRRLRKSAA</sequence>
<proteinExistence type="predicted"/>
<dbReference type="HOGENOM" id="CLU_3140819_0_0_5"/>
<protein>
    <submittedName>
        <fullName evidence="1">Uncharacterized protein</fullName>
    </submittedName>
</protein>
<dbReference type="Proteomes" id="UP000018851">
    <property type="component" value="Chromosome"/>
</dbReference>
<name>W0AEN6_9SPHN</name>